<gene>
    <name evidence="2" type="ORF">M0813_28283</name>
</gene>
<feature type="compositionally biased region" description="Basic and acidic residues" evidence="1">
    <location>
        <begin position="96"/>
        <end position="106"/>
    </location>
</feature>
<feature type="compositionally biased region" description="Low complexity" evidence="1">
    <location>
        <begin position="1050"/>
        <end position="1218"/>
    </location>
</feature>
<feature type="region of interest" description="Disordered" evidence="1">
    <location>
        <begin position="46"/>
        <end position="225"/>
    </location>
</feature>
<dbReference type="PANTHER" id="PTHR46433:SF3">
    <property type="entry name" value="RAB GTPASE DOMAIN-CONTAINING PROTEIN"/>
    <property type="match status" value="1"/>
</dbReference>
<feature type="compositionally biased region" description="Polar residues" evidence="1">
    <location>
        <begin position="207"/>
        <end position="219"/>
    </location>
</feature>
<feature type="compositionally biased region" description="Low complexity" evidence="1">
    <location>
        <begin position="1254"/>
        <end position="1264"/>
    </location>
</feature>
<feature type="compositionally biased region" description="Polar residues" evidence="1">
    <location>
        <begin position="975"/>
        <end position="985"/>
    </location>
</feature>
<feature type="compositionally biased region" description="Basic residues" evidence="1">
    <location>
        <begin position="188"/>
        <end position="205"/>
    </location>
</feature>
<feature type="compositionally biased region" description="Acidic residues" evidence="1">
    <location>
        <begin position="1032"/>
        <end position="1049"/>
    </location>
</feature>
<feature type="compositionally biased region" description="Low complexity" evidence="1">
    <location>
        <begin position="52"/>
        <end position="67"/>
    </location>
</feature>
<feature type="compositionally biased region" description="Low complexity" evidence="1">
    <location>
        <begin position="161"/>
        <end position="172"/>
    </location>
</feature>
<evidence type="ECO:0000313" key="2">
    <source>
        <dbReference type="EMBL" id="KAJ6236007.1"/>
    </source>
</evidence>
<reference evidence="2" key="1">
    <citation type="submission" date="2022-08" db="EMBL/GenBank/DDBJ databases">
        <title>Novel sulfate-reducing endosymbionts in the free-living metamonad Anaeramoeba.</title>
        <authorList>
            <person name="Jerlstrom-Hultqvist J."/>
            <person name="Cepicka I."/>
            <person name="Gallot-Lavallee L."/>
            <person name="Salas-Leiva D."/>
            <person name="Curtis B.A."/>
            <person name="Zahonova K."/>
            <person name="Pipaliya S."/>
            <person name="Dacks J."/>
            <person name="Roger A.J."/>
        </authorList>
    </citation>
    <scope>NUCLEOTIDE SEQUENCE</scope>
    <source>
        <strain evidence="2">Schooner1</strain>
    </source>
</reference>
<feature type="compositionally biased region" description="Low complexity" evidence="1">
    <location>
        <begin position="112"/>
        <end position="147"/>
    </location>
</feature>
<name>A0ABQ8XTS5_9EUKA</name>
<dbReference type="EMBL" id="JAOAOG010000251">
    <property type="protein sequence ID" value="KAJ6236007.1"/>
    <property type="molecule type" value="Genomic_DNA"/>
</dbReference>
<dbReference type="PANTHER" id="PTHR46433">
    <property type="entry name" value="ANK_REP_REGION DOMAIN-CONTAINING PROTEIN-RELATED"/>
    <property type="match status" value="1"/>
</dbReference>
<feature type="region of interest" description="Disordered" evidence="1">
    <location>
        <begin position="975"/>
        <end position="1011"/>
    </location>
</feature>
<protein>
    <submittedName>
        <fullName evidence="2">Uncharacterized protein</fullName>
    </submittedName>
</protein>
<feature type="compositionally biased region" description="Basic residues" evidence="1">
    <location>
        <begin position="81"/>
        <end position="95"/>
    </location>
</feature>
<comment type="caution">
    <text evidence="2">The sequence shown here is derived from an EMBL/GenBank/DDBJ whole genome shotgun (WGS) entry which is preliminary data.</text>
</comment>
<evidence type="ECO:0000313" key="3">
    <source>
        <dbReference type="Proteomes" id="UP001150062"/>
    </source>
</evidence>
<feature type="compositionally biased region" description="Polar residues" evidence="1">
    <location>
        <begin position="175"/>
        <end position="187"/>
    </location>
</feature>
<accession>A0ABQ8XTS5</accession>
<organism evidence="2 3">
    <name type="scientific">Anaeramoeba flamelloides</name>
    <dbReference type="NCBI Taxonomy" id="1746091"/>
    <lineage>
        <taxon>Eukaryota</taxon>
        <taxon>Metamonada</taxon>
        <taxon>Anaeramoebidae</taxon>
        <taxon>Anaeramoeba</taxon>
    </lineage>
</organism>
<feature type="region of interest" description="Disordered" evidence="1">
    <location>
        <begin position="1"/>
        <end position="33"/>
    </location>
</feature>
<dbReference type="Proteomes" id="UP001150062">
    <property type="component" value="Unassembled WGS sequence"/>
</dbReference>
<evidence type="ECO:0000256" key="1">
    <source>
        <dbReference type="SAM" id="MobiDB-lite"/>
    </source>
</evidence>
<feature type="compositionally biased region" description="Basic residues" evidence="1">
    <location>
        <begin position="1265"/>
        <end position="1299"/>
    </location>
</feature>
<feature type="compositionally biased region" description="Basic and acidic residues" evidence="1">
    <location>
        <begin position="1219"/>
        <end position="1251"/>
    </location>
</feature>
<feature type="region of interest" description="Disordered" evidence="1">
    <location>
        <begin position="1026"/>
        <end position="1299"/>
    </location>
</feature>
<proteinExistence type="predicted"/>
<feature type="compositionally biased region" description="Basic residues" evidence="1">
    <location>
        <begin position="12"/>
        <end position="23"/>
    </location>
</feature>
<keyword evidence="3" id="KW-1185">Reference proteome</keyword>
<sequence>MSYYNEAQQKRKENKRKEKKLPQKKQIFNNSLYQDPIQTLIKKEYQAKKKFSSSTKHLSKSKSNSSSTCLNSLEKPPNNKNRNKNKKKKKVLAKRMSREGKMDFPHQSDIQSSTFSSTCTQTSSESKSSRESISPEESSSESTTMSSFMEKKETRKRMGIKNKSVNKNNKGKYPNPSTDSGLNSNSYKTKKRKPITKKKKKKKVRSNNDNVPSKPNGYSTGFGAHGHSKTYFQNLTLAKYKEYRVKEIKKKVDQMIKGNINRENNTKTLIREQKKTSLSQRKKQSQGSNDLEICFLIESHPKVEEVIQNTSNFLLEMLENGLYKNEGYINYGTLRSGKFDLNKNKTQTKAVGANNNLQGTNPNITDQKKETTKSFKTSVRTGYKRIGKVLFSYVYYGKDIIKKEGFTENKIQFRHNLRNLNFQNTDLPNNLEKSKYFKKAIRHVFKQKWKSKYRILIQFTHDFNLSFKSTKLRQLIKRLYKNNFYYLISANNKIEEKVFKVFKELYSFSKSKQFLVYHINNRPSTIKFFLIYSIQFLFQNEKSPNNNNKKQIPDANTRVANLTGIKNLDKQIESLDKELKSLMKDRKYKYSLPILERMKKLNKWDKRPLTLIPLLTWTMKLHKMFDYNKIKSSISNDFKFIEIQGTKIGKGYLNYQKWKKQIFDKNFNVKKTNKYGQRNVLNYKNEIHIKETPEFPLIGYAVSRFYQLLIGHGAPYCEIFKFKFQTYQNIALLSETIKGENFYEILKKKDKDQNKIKCPFNKAKLQELIICSMIVNQKDGKPENIICVQNRKDKKYELVRVANDHGFELNYVIKNHHGKKKINVKDILFCLNEMNEPILQKVKNKFTDIPIFKVLNIWAEDIANEENEIKKFFTDKEIKLGCERVSKSSVNKTERSFLQLLLQIDFIKTIPQKLKIIQSILGKNSKKNKITLQQLYQRLDPDSAKFYSKLRKNKHNLSPLERFLEIEKYEDLDDINNNHATNGTDQKLLGSKSKGNKDYKPSTKHKNNNKIIINEKLLKKILETEMNKDVEKEEENDDEDDSVSGDGDSDSSSGISSGSDNSGSGSDSGSGSKSTSGSTSTSTSGSGSDNSSGSDSDSSSGISSGSDNSGISSGSDNSGSSSGSSSDSGSSSSNSSSSDSSSGSKSTSGSTSTSGSGSDSSSGSGSDNSSSSSNSSSSDSSGSSSDSSGSSSDSSSDSSSGSKSTSTSGSGSSSNSDNDSGRNSEEGKGFKKEENELGSREDESQGGELKKKNNNLLKSENQSKYKVKGKKKKKNDKRVKNKYNTKKKKKKKKKKKIKNKIKTRIKIKKKKNKKKNMFNKLPRSIESHWHEQEQGELVTLKQTYSIKQYHDNDGEDIYEKKNLNFQISKKPFYKDLMHEYYYLIDCDKGFLMTAKKSLDETKNRRDLFEYYKKNFICCKYSKEFNSKNPGNLINVLQGSNLDYVKNNRTVRYYIEPFININEYEIMSIKKLYQNNNKNHLLIQKSKRFLEFVKKKSKHIVYIVFTKYYNSQYVSSFNFLNKRQFKKSYFDEIFKNTNLKKVKRNKKGNKRRVKTDNIIQQNQLTLPICSHPQCTNIIEPDTDLNLCEFCQLLKKKLNIYN</sequence>